<dbReference type="Proteomes" id="UP001152519">
    <property type="component" value="Unassembled WGS sequence"/>
</dbReference>
<evidence type="ECO:0000313" key="1">
    <source>
        <dbReference type="EMBL" id="CAG6394884.1"/>
    </source>
</evidence>
<dbReference type="EMBL" id="CAJSLV010000059">
    <property type="protein sequence ID" value="CAG6394884.1"/>
    <property type="molecule type" value="Genomic_DNA"/>
</dbReference>
<protein>
    <submittedName>
        <fullName evidence="1">Uncharacterized protein</fullName>
    </submittedName>
</protein>
<dbReference type="AlphaFoldDB" id="A0A9W4DSQ6"/>
<sequence length="21" mass="2265">MLLSTQDVAPGTYDVVLDRNG</sequence>
<proteinExistence type="predicted"/>
<keyword evidence="2" id="KW-1185">Reference proteome</keyword>
<gene>
    <name evidence="1" type="ORF">SCOCK_30117</name>
</gene>
<reference evidence="1" key="1">
    <citation type="submission" date="2021-05" db="EMBL/GenBank/DDBJ databases">
        <authorList>
            <person name="Arsene-Ploetze F."/>
        </authorList>
    </citation>
    <scope>NUCLEOTIDE SEQUENCE</scope>
    <source>
        <strain evidence="1">DSM 42138</strain>
    </source>
</reference>
<organism evidence="1 2">
    <name type="scientific">Actinacidiphila cocklensis</name>
    <dbReference type="NCBI Taxonomy" id="887465"/>
    <lineage>
        <taxon>Bacteria</taxon>
        <taxon>Bacillati</taxon>
        <taxon>Actinomycetota</taxon>
        <taxon>Actinomycetes</taxon>
        <taxon>Kitasatosporales</taxon>
        <taxon>Streptomycetaceae</taxon>
        <taxon>Actinacidiphila</taxon>
    </lineage>
</organism>
<evidence type="ECO:0000313" key="2">
    <source>
        <dbReference type="Proteomes" id="UP001152519"/>
    </source>
</evidence>
<accession>A0A9W4DSQ6</accession>
<comment type="caution">
    <text evidence="1">The sequence shown here is derived from an EMBL/GenBank/DDBJ whole genome shotgun (WGS) entry which is preliminary data.</text>
</comment>
<name>A0A9W4DSQ6_9ACTN</name>